<evidence type="ECO:0000256" key="4">
    <source>
        <dbReference type="ARBA" id="ARBA00022827"/>
    </source>
</evidence>
<comment type="cofactor">
    <cofactor evidence="1 6">
        <name>FAD</name>
        <dbReference type="ChEBI" id="CHEBI:57692"/>
    </cofactor>
</comment>
<evidence type="ECO:0008006" key="11">
    <source>
        <dbReference type="Google" id="ProtNLM"/>
    </source>
</evidence>
<dbReference type="SUPFAM" id="SSF51905">
    <property type="entry name" value="FAD/NAD(P)-binding domain"/>
    <property type="match status" value="1"/>
</dbReference>
<sequence length="694" mass="76417">MSTISIQSVLASLHALVLPPAQPSARNMLGSSAALGVLILMLRWLSARGATAHQLIGDPGKVGRPVKSREDEYDPEEYDVIVVGGVQARLDVFSHRVYLKTEIHEFCCWKQGRGICIQSLSRNELFSRVPALFPQAFCSEHDHNIYTVPQKHAGFKCKYWPRGKMLGGCSSVNAMMFHHCAPSDYNEWAALQKGKEGAEGWSYQQMHKYFMKFEKYHPNEKHPSVDVSLRGSSGPVNVGYFGHVSVLTPKFIEACHNAGVSYNPDLNTSKGTMGVTETATYIDSRRRRVTTETAYLTAEVLERENLTVATGAKVLRLLFEYRRSGEEFGPRVKGVQYANDHGNVFEVKARKEVVISFSSFRHLKILLLSGIGPADHLAVHGIPSVADLPGVGAHLMDHASANLYFMDKSGADVSAFTVHDIRSMPGPSLALKLARAALDYVAFGTGMLSGNIVESLAFARSDDPTLFPHERFPPNNIPEDTTSGPDAPDIEIVFTPVALYEHGVLPFPIKGHHFSLLAILLRPTSLGTVRLKSADPYAAPVIDPANKKANRPRQTEPFASLIDPAGDDIPLLNHRMDRLSDTEVETLVRDRVQTVYHPTSTARMAPLEDGGVVDPFLRVHGVPNLRVVDASVFPTIPSGHTVRILLILHFVQCKLIFVSVKVRTCDCCCREGSGYDQGDFDEPSPVIFVMISSE</sequence>
<evidence type="ECO:0000256" key="2">
    <source>
        <dbReference type="ARBA" id="ARBA00010790"/>
    </source>
</evidence>
<feature type="domain" description="Glucose-methanol-choline oxidoreductase C-terminal" evidence="8">
    <location>
        <begin position="523"/>
        <end position="642"/>
    </location>
</feature>
<dbReference type="Gene3D" id="3.50.50.60">
    <property type="entry name" value="FAD/NAD(P)-binding domain"/>
    <property type="match status" value="1"/>
</dbReference>
<gene>
    <name evidence="9" type="ORF">POSPLADRAFT_1048889</name>
</gene>
<dbReference type="GO" id="GO:0050660">
    <property type="term" value="F:flavin adenine dinucleotide binding"/>
    <property type="evidence" value="ECO:0007669"/>
    <property type="project" value="InterPro"/>
</dbReference>
<feature type="active site" description="Proton acceptor" evidence="5">
    <location>
        <position position="640"/>
    </location>
</feature>
<dbReference type="EMBL" id="KZ110602">
    <property type="protein sequence ID" value="OSX59580.1"/>
    <property type="molecule type" value="Genomic_DNA"/>
</dbReference>
<accession>A0A1X6MTI8</accession>
<keyword evidence="3" id="KW-0285">Flavoprotein</keyword>
<dbReference type="Proteomes" id="UP000194127">
    <property type="component" value="Unassembled WGS sequence"/>
</dbReference>
<dbReference type="InterPro" id="IPR007867">
    <property type="entry name" value="GMC_OxRtase_C"/>
</dbReference>
<dbReference type="PANTHER" id="PTHR11552:SF147">
    <property type="entry name" value="CHOLINE DEHYDROGENASE, MITOCHONDRIAL"/>
    <property type="match status" value="1"/>
</dbReference>
<name>A0A1X6MTI8_9APHY</name>
<dbReference type="InterPro" id="IPR036188">
    <property type="entry name" value="FAD/NAD-bd_sf"/>
</dbReference>
<organism evidence="9 10">
    <name type="scientific">Postia placenta MAD-698-R-SB12</name>
    <dbReference type="NCBI Taxonomy" id="670580"/>
    <lineage>
        <taxon>Eukaryota</taxon>
        <taxon>Fungi</taxon>
        <taxon>Dikarya</taxon>
        <taxon>Basidiomycota</taxon>
        <taxon>Agaricomycotina</taxon>
        <taxon>Agaricomycetes</taxon>
        <taxon>Polyporales</taxon>
        <taxon>Adustoporiaceae</taxon>
        <taxon>Rhodonia</taxon>
    </lineage>
</organism>
<dbReference type="Gene3D" id="3.30.560.10">
    <property type="entry name" value="Glucose Oxidase, domain 3"/>
    <property type="match status" value="1"/>
</dbReference>
<feature type="active site" description="Proton donor" evidence="5">
    <location>
        <position position="597"/>
    </location>
</feature>
<evidence type="ECO:0000256" key="3">
    <source>
        <dbReference type="ARBA" id="ARBA00022630"/>
    </source>
</evidence>
<dbReference type="SUPFAM" id="SSF54373">
    <property type="entry name" value="FAD-linked reductases, C-terminal domain"/>
    <property type="match status" value="1"/>
</dbReference>
<feature type="binding site" evidence="6">
    <location>
        <position position="314"/>
    </location>
    <ligand>
        <name>FAD</name>
        <dbReference type="ChEBI" id="CHEBI:57692"/>
    </ligand>
</feature>
<comment type="similarity">
    <text evidence="2">Belongs to the GMC oxidoreductase family.</text>
</comment>
<dbReference type="STRING" id="670580.A0A1X6MTI8"/>
<dbReference type="InterPro" id="IPR000172">
    <property type="entry name" value="GMC_OxRdtase_N"/>
</dbReference>
<evidence type="ECO:0000259" key="7">
    <source>
        <dbReference type="Pfam" id="PF00732"/>
    </source>
</evidence>
<dbReference type="RefSeq" id="XP_024336374.1">
    <property type="nucleotide sequence ID" value="XM_024479623.1"/>
</dbReference>
<evidence type="ECO:0000313" key="9">
    <source>
        <dbReference type="EMBL" id="OSX59580.1"/>
    </source>
</evidence>
<dbReference type="Pfam" id="PF00732">
    <property type="entry name" value="GMC_oxred_N"/>
    <property type="match status" value="1"/>
</dbReference>
<feature type="domain" description="Glucose-methanol-choline oxidoreductase N-terminal" evidence="7">
    <location>
        <begin position="158"/>
        <end position="399"/>
    </location>
</feature>
<keyword evidence="10" id="KW-1185">Reference proteome</keyword>
<evidence type="ECO:0000256" key="6">
    <source>
        <dbReference type="PIRSR" id="PIRSR000137-2"/>
    </source>
</evidence>
<evidence type="ECO:0000259" key="8">
    <source>
        <dbReference type="Pfam" id="PF05199"/>
    </source>
</evidence>
<dbReference type="GO" id="GO:0016614">
    <property type="term" value="F:oxidoreductase activity, acting on CH-OH group of donors"/>
    <property type="evidence" value="ECO:0007669"/>
    <property type="project" value="InterPro"/>
</dbReference>
<reference evidence="9 10" key="1">
    <citation type="submission" date="2017-04" db="EMBL/GenBank/DDBJ databases">
        <title>Genome Sequence of the Model Brown-Rot Fungus Postia placenta SB12.</title>
        <authorList>
            <consortium name="DOE Joint Genome Institute"/>
            <person name="Gaskell J."/>
            <person name="Kersten P."/>
            <person name="Larrondo L.F."/>
            <person name="Canessa P."/>
            <person name="Martinez D."/>
            <person name="Hibbett D."/>
            <person name="Schmoll M."/>
            <person name="Kubicek C.P."/>
            <person name="Martinez A.T."/>
            <person name="Yadav J."/>
            <person name="Master E."/>
            <person name="Magnuson J.K."/>
            <person name="James T."/>
            <person name="Yaver D."/>
            <person name="Berka R."/>
            <person name="Labutti K."/>
            <person name="Lipzen A."/>
            <person name="Aerts A."/>
            <person name="Barry K."/>
            <person name="Henrissat B."/>
            <person name="Blanchette R."/>
            <person name="Grigoriev I."/>
            <person name="Cullen D."/>
        </authorList>
    </citation>
    <scope>NUCLEOTIDE SEQUENCE [LARGE SCALE GENOMIC DNA]</scope>
    <source>
        <strain evidence="9 10">MAD-698-R-SB12</strain>
    </source>
</reference>
<dbReference type="GeneID" id="36324573"/>
<dbReference type="OrthoDB" id="10269827at2759"/>
<dbReference type="InterPro" id="IPR012132">
    <property type="entry name" value="GMC_OxRdtase"/>
</dbReference>
<proteinExistence type="inferred from homology"/>
<dbReference type="AlphaFoldDB" id="A0A1X6MTI8"/>
<evidence type="ECO:0000256" key="1">
    <source>
        <dbReference type="ARBA" id="ARBA00001974"/>
    </source>
</evidence>
<dbReference type="Pfam" id="PF05199">
    <property type="entry name" value="GMC_oxred_C"/>
    <property type="match status" value="1"/>
</dbReference>
<dbReference type="PANTHER" id="PTHR11552">
    <property type="entry name" value="GLUCOSE-METHANOL-CHOLINE GMC OXIDOREDUCTASE"/>
    <property type="match status" value="1"/>
</dbReference>
<protein>
    <recommendedName>
        <fullName evidence="11">Glucose-methanol-choline oxidoreductase N-terminal domain-containing protein</fullName>
    </recommendedName>
</protein>
<keyword evidence="4 6" id="KW-0274">FAD</keyword>
<evidence type="ECO:0000256" key="5">
    <source>
        <dbReference type="PIRSR" id="PIRSR000137-1"/>
    </source>
</evidence>
<evidence type="ECO:0000313" key="10">
    <source>
        <dbReference type="Proteomes" id="UP000194127"/>
    </source>
</evidence>